<comment type="caution">
    <text evidence="7">The sequence shown here is derived from an EMBL/GenBank/DDBJ whole genome shotgun (WGS) entry which is preliminary data.</text>
</comment>
<dbReference type="EMBL" id="BMJB01000002">
    <property type="protein sequence ID" value="GGA74243.1"/>
    <property type="molecule type" value="Genomic_DNA"/>
</dbReference>
<dbReference type="GO" id="GO:0016020">
    <property type="term" value="C:membrane"/>
    <property type="evidence" value="ECO:0007669"/>
    <property type="project" value="GOC"/>
</dbReference>
<dbReference type="InterPro" id="IPR017853">
    <property type="entry name" value="GH"/>
</dbReference>
<dbReference type="InterPro" id="IPR033453">
    <property type="entry name" value="Glyco_hydro_30_TIM-barrel"/>
</dbReference>
<dbReference type="AlphaFoldDB" id="A0A916W7K9"/>
<dbReference type="InterPro" id="IPR013780">
    <property type="entry name" value="Glyco_hydro_b"/>
</dbReference>
<sequence length="478" mass="53055">MLAGAGAAASVAPGMTGQIAAQNSIGGVTWISTTAASRWQQKPLRGPGWQWDTLDARVATEATGPVLAGFGACFNELGWTALNALDSSNRDAIFKELFEPGFGASFNLCRMPLGANDFSRGWYSYDEHDGDFALDHFSIANDLETLVPFIKQAQQYSPDLELWASPWSPPSWMKRNKHYAAAMQFIPGQPPNGLTPDRVGKEGTDLFIQDEKYFQAYALYFGRFIDAYREQGIRVGMVMPQNEFNSAQPFPSCTWTPEGLARFVRHLGPEMAKRDVEVFFGTLERANESLLNVVLADQDAGRYIKGVGVQWAGKGAIAQIHRDHPALTLYQSEQECGDGKNTWAYAGYCWDLMKHYLRSGASGYMYWNIALVPGGESHWGWPQNSLITVTPQAKTYAFNHEYYVMKHVSHFVQKGAQRLEVTGTEDNALAFLNPDKSLAVILRNESAYERPVNVAIGERTIAGSMEPDSFNTLLVREA</sequence>
<keyword evidence="3 4" id="KW-0378">Hydrolase</keyword>
<name>A0A916W7K9_9BACT</name>
<dbReference type="Gene3D" id="3.20.20.80">
    <property type="entry name" value="Glycosidases"/>
    <property type="match status" value="1"/>
</dbReference>
<dbReference type="InterPro" id="IPR033452">
    <property type="entry name" value="GH30_C"/>
</dbReference>
<dbReference type="SUPFAM" id="SSF51445">
    <property type="entry name" value="(Trans)glycosidases"/>
    <property type="match status" value="1"/>
</dbReference>
<feature type="domain" description="Glycosyl hydrolase family 30 TIM-barrel" evidence="5">
    <location>
        <begin position="68"/>
        <end position="412"/>
    </location>
</feature>
<evidence type="ECO:0000256" key="1">
    <source>
        <dbReference type="ARBA" id="ARBA00005382"/>
    </source>
</evidence>
<keyword evidence="4" id="KW-0326">Glycosidase</keyword>
<dbReference type="Gene3D" id="2.60.40.1180">
    <property type="entry name" value="Golgi alpha-mannosidase II"/>
    <property type="match status" value="1"/>
</dbReference>
<reference evidence="7" key="1">
    <citation type="journal article" date="2014" name="Int. J. Syst. Evol. Microbiol.">
        <title>Complete genome sequence of Corynebacterium casei LMG S-19264T (=DSM 44701T), isolated from a smear-ripened cheese.</title>
        <authorList>
            <consortium name="US DOE Joint Genome Institute (JGI-PGF)"/>
            <person name="Walter F."/>
            <person name="Albersmeier A."/>
            <person name="Kalinowski J."/>
            <person name="Ruckert C."/>
        </authorList>
    </citation>
    <scope>NUCLEOTIDE SEQUENCE</scope>
    <source>
        <strain evidence="7">CGMCC 1.15447</strain>
    </source>
</reference>
<dbReference type="Proteomes" id="UP000648801">
    <property type="component" value="Unassembled WGS sequence"/>
</dbReference>
<evidence type="ECO:0000259" key="6">
    <source>
        <dbReference type="Pfam" id="PF17189"/>
    </source>
</evidence>
<gene>
    <name evidence="7" type="ORF">GCM10011507_27010</name>
</gene>
<evidence type="ECO:0000256" key="2">
    <source>
        <dbReference type="ARBA" id="ARBA00022729"/>
    </source>
</evidence>
<evidence type="ECO:0000256" key="4">
    <source>
        <dbReference type="RuleBase" id="RU361188"/>
    </source>
</evidence>
<evidence type="ECO:0000256" key="3">
    <source>
        <dbReference type="ARBA" id="ARBA00022801"/>
    </source>
</evidence>
<evidence type="ECO:0000313" key="7">
    <source>
        <dbReference type="EMBL" id="GGA74243.1"/>
    </source>
</evidence>
<proteinExistence type="inferred from homology"/>
<dbReference type="InterPro" id="IPR001139">
    <property type="entry name" value="Glyco_hydro_30"/>
</dbReference>
<evidence type="ECO:0000313" key="8">
    <source>
        <dbReference type="Proteomes" id="UP000648801"/>
    </source>
</evidence>
<accession>A0A916W7K9</accession>
<comment type="similarity">
    <text evidence="1 4">Belongs to the glycosyl hydrolase 30 family.</text>
</comment>
<keyword evidence="8" id="KW-1185">Reference proteome</keyword>
<feature type="domain" description="Glycosyl hydrolase family 30 beta sandwich" evidence="6">
    <location>
        <begin position="415"/>
        <end position="473"/>
    </location>
</feature>
<evidence type="ECO:0000259" key="5">
    <source>
        <dbReference type="Pfam" id="PF02055"/>
    </source>
</evidence>
<keyword evidence="2" id="KW-0732">Signal</keyword>
<reference evidence="7" key="2">
    <citation type="submission" date="2020-09" db="EMBL/GenBank/DDBJ databases">
        <authorList>
            <person name="Sun Q."/>
            <person name="Zhou Y."/>
        </authorList>
    </citation>
    <scope>NUCLEOTIDE SEQUENCE</scope>
    <source>
        <strain evidence="7">CGMCC 1.15447</strain>
    </source>
</reference>
<dbReference type="PANTHER" id="PTHR11069:SF23">
    <property type="entry name" value="LYSOSOMAL ACID GLUCOSYLCERAMIDASE"/>
    <property type="match status" value="1"/>
</dbReference>
<protein>
    <submittedName>
        <fullName evidence="7">Glycosyl hydrolase</fullName>
    </submittedName>
</protein>
<dbReference type="PANTHER" id="PTHR11069">
    <property type="entry name" value="GLUCOSYLCERAMIDASE"/>
    <property type="match status" value="1"/>
</dbReference>
<dbReference type="GO" id="GO:0006680">
    <property type="term" value="P:glucosylceramide catabolic process"/>
    <property type="evidence" value="ECO:0007669"/>
    <property type="project" value="TreeGrafter"/>
</dbReference>
<dbReference type="GO" id="GO:0004348">
    <property type="term" value="F:glucosylceramidase activity"/>
    <property type="evidence" value="ECO:0007669"/>
    <property type="project" value="InterPro"/>
</dbReference>
<organism evidence="7 8">
    <name type="scientific">Edaphobacter acidisoli</name>
    <dbReference type="NCBI Taxonomy" id="2040573"/>
    <lineage>
        <taxon>Bacteria</taxon>
        <taxon>Pseudomonadati</taxon>
        <taxon>Acidobacteriota</taxon>
        <taxon>Terriglobia</taxon>
        <taxon>Terriglobales</taxon>
        <taxon>Acidobacteriaceae</taxon>
        <taxon>Edaphobacter</taxon>
    </lineage>
</organism>
<dbReference type="Pfam" id="PF17189">
    <property type="entry name" value="Glyco_hydro_30C"/>
    <property type="match status" value="1"/>
</dbReference>
<dbReference type="Pfam" id="PF02055">
    <property type="entry name" value="Glyco_hydro_30"/>
    <property type="match status" value="1"/>
</dbReference>